<keyword evidence="3 7" id="KW-0963">Cytoplasm</keyword>
<dbReference type="OrthoDB" id="9807089at2"/>
<evidence type="ECO:0000256" key="3">
    <source>
        <dbReference type="ARBA" id="ARBA00022490"/>
    </source>
</evidence>
<evidence type="ECO:0000256" key="4">
    <source>
        <dbReference type="ARBA" id="ARBA00023015"/>
    </source>
</evidence>
<dbReference type="InterPro" id="IPR001669">
    <property type="entry name" value="Arg_repress"/>
</dbReference>
<dbReference type="GO" id="GO:0051259">
    <property type="term" value="P:protein complex oligomerization"/>
    <property type="evidence" value="ECO:0007669"/>
    <property type="project" value="InterPro"/>
</dbReference>
<keyword evidence="4 7" id="KW-0805">Transcription regulation</keyword>
<evidence type="ECO:0000256" key="7">
    <source>
        <dbReference type="HAMAP-Rule" id="MF_00173"/>
    </source>
</evidence>
<evidence type="ECO:0000256" key="6">
    <source>
        <dbReference type="ARBA" id="ARBA00023163"/>
    </source>
</evidence>
<dbReference type="Gene3D" id="3.30.1360.40">
    <property type="match status" value="1"/>
</dbReference>
<proteinExistence type="inferred from homology"/>
<evidence type="ECO:0000256" key="5">
    <source>
        <dbReference type="ARBA" id="ARBA00023125"/>
    </source>
</evidence>
<dbReference type="SUPFAM" id="SSF55252">
    <property type="entry name" value="C-terminal domain of arginine repressor"/>
    <property type="match status" value="1"/>
</dbReference>
<dbReference type="PRINTS" id="PR01467">
    <property type="entry name" value="ARGREPRESSOR"/>
</dbReference>
<evidence type="ECO:0000256" key="1">
    <source>
        <dbReference type="ARBA" id="ARBA00004496"/>
    </source>
</evidence>
<evidence type="ECO:0000313" key="9">
    <source>
        <dbReference type="EMBL" id="ANK62689.1"/>
    </source>
</evidence>
<dbReference type="NCBIfam" id="TIGR01529">
    <property type="entry name" value="argR_whole"/>
    <property type="match status" value="1"/>
</dbReference>
<dbReference type="GO" id="GO:1900079">
    <property type="term" value="P:regulation of arginine biosynthetic process"/>
    <property type="evidence" value="ECO:0007669"/>
    <property type="project" value="UniProtKB-UniRule"/>
</dbReference>
<dbReference type="InterPro" id="IPR020900">
    <property type="entry name" value="Arg_repress_DNA-bd"/>
</dbReference>
<dbReference type="GO" id="GO:0006526">
    <property type="term" value="P:L-arginine biosynthetic process"/>
    <property type="evidence" value="ECO:0007669"/>
    <property type="project" value="UniProtKB-UniPathway"/>
</dbReference>
<dbReference type="EMBL" id="CP014873">
    <property type="protein sequence ID" value="ANK62689.1"/>
    <property type="molecule type" value="Genomic_DNA"/>
</dbReference>
<name>A0A192H1K3_9LACO</name>
<dbReference type="AlphaFoldDB" id="A0A192H1K3"/>
<keyword evidence="10" id="KW-1185">Reference proteome</keyword>
<dbReference type="KEGG" id="lbt:AYR52_02840"/>
<dbReference type="GO" id="GO:0003700">
    <property type="term" value="F:DNA-binding transcription factor activity"/>
    <property type="evidence" value="ECO:0007669"/>
    <property type="project" value="UniProtKB-UniRule"/>
</dbReference>
<dbReference type="InterPro" id="IPR020899">
    <property type="entry name" value="Arg_repress_C"/>
</dbReference>
<keyword evidence="7" id="KW-0055">Arginine biosynthesis</keyword>
<dbReference type="HAMAP" id="MF_00173">
    <property type="entry name" value="Arg_repressor"/>
    <property type="match status" value="1"/>
</dbReference>
<dbReference type="GeneID" id="42982188"/>
<keyword evidence="5 7" id="KW-0238">DNA-binding</keyword>
<dbReference type="Pfam" id="PF02863">
    <property type="entry name" value="Arg_repressor_C"/>
    <property type="match status" value="1"/>
</dbReference>
<accession>A0A192H1K3</accession>
<dbReference type="RefSeq" id="WP_068223572.1">
    <property type="nucleotide sequence ID" value="NZ_CP014623.1"/>
</dbReference>
<dbReference type="PANTHER" id="PTHR34471">
    <property type="entry name" value="ARGININE REPRESSOR"/>
    <property type="match status" value="1"/>
</dbReference>
<reference evidence="9 10" key="1">
    <citation type="submission" date="2016-03" db="EMBL/GenBank/DDBJ databases">
        <title>Pediococcus and Lactobacillus from brewery environment - whole genome sequencing and assembly.</title>
        <authorList>
            <person name="Behr J."/>
            <person name="Geissler A.J."/>
            <person name="Vogel R.F."/>
        </authorList>
    </citation>
    <scope>NUCLEOTIDE SEQUENCE [LARGE SCALE GENOMIC DNA]</scope>
    <source>
        <strain evidence="9 10">TMW 1.1989</strain>
    </source>
</reference>
<keyword evidence="7" id="KW-0028">Amino-acid biosynthesis</keyword>
<dbReference type="PANTHER" id="PTHR34471:SF1">
    <property type="entry name" value="ARGININE REPRESSOR"/>
    <property type="match status" value="1"/>
</dbReference>
<sequence>MKKSVRQARIEQIIKQHSVATQESLLALLKEEGIPATQATISRDIREMQIVKERDANGTIRYTIYHNGEKSEEERLADTLAQVALSITRIEFVNVIRTAPSNGNLLAAIIDDMKLDDVAGTIAGHDTILVISPSETAAQEINDYFRDKMQQIN</sequence>
<organism evidence="9 10">
    <name type="scientific">Loigolactobacillus backii</name>
    <dbReference type="NCBI Taxonomy" id="375175"/>
    <lineage>
        <taxon>Bacteria</taxon>
        <taxon>Bacillati</taxon>
        <taxon>Bacillota</taxon>
        <taxon>Bacilli</taxon>
        <taxon>Lactobacillales</taxon>
        <taxon>Lactobacillaceae</taxon>
        <taxon>Loigolactobacillus</taxon>
    </lineage>
</organism>
<evidence type="ECO:0000256" key="8">
    <source>
        <dbReference type="NCBIfam" id="TIGR01529"/>
    </source>
</evidence>
<dbReference type="Gene3D" id="1.10.10.10">
    <property type="entry name" value="Winged helix-like DNA-binding domain superfamily/Winged helix DNA-binding domain"/>
    <property type="match status" value="1"/>
</dbReference>
<comment type="subcellular location">
    <subcellularLocation>
        <location evidence="1 7">Cytoplasm</location>
    </subcellularLocation>
</comment>
<protein>
    <recommendedName>
        <fullName evidence="7 8">Arginine repressor</fullName>
    </recommendedName>
</protein>
<comment type="similarity">
    <text evidence="2 7">Belongs to the ArgR family.</text>
</comment>
<evidence type="ECO:0000256" key="2">
    <source>
        <dbReference type="ARBA" id="ARBA00008316"/>
    </source>
</evidence>
<comment type="pathway">
    <text evidence="7">Amino-acid biosynthesis; L-arginine biosynthesis [regulation].</text>
</comment>
<evidence type="ECO:0000313" key="10">
    <source>
        <dbReference type="Proteomes" id="UP000078582"/>
    </source>
</evidence>
<comment type="function">
    <text evidence="7">Regulates arginine biosynthesis genes.</text>
</comment>
<dbReference type="Pfam" id="PF01316">
    <property type="entry name" value="Arg_repressor"/>
    <property type="match status" value="1"/>
</dbReference>
<dbReference type="GO" id="GO:0005737">
    <property type="term" value="C:cytoplasm"/>
    <property type="evidence" value="ECO:0007669"/>
    <property type="project" value="UniProtKB-SubCell"/>
</dbReference>
<dbReference type="Proteomes" id="UP000078582">
    <property type="component" value="Chromosome"/>
</dbReference>
<dbReference type="SUPFAM" id="SSF46785">
    <property type="entry name" value="Winged helix' DNA-binding domain"/>
    <property type="match status" value="1"/>
</dbReference>
<keyword evidence="6 7" id="KW-0804">Transcription</keyword>
<dbReference type="UniPathway" id="UPA00068"/>
<dbReference type="GO" id="GO:0034618">
    <property type="term" value="F:arginine binding"/>
    <property type="evidence" value="ECO:0007669"/>
    <property type="project" value="InterPro"/>
</dbReference>
<dbReference type="STRING" id="375175.AYR53_07960"/>
<gene>
    <name evidence="7" type="primary">argR</name>
    <name evidence="9" type="ORF">AYR53_07960</name>
</gene>
<dbReference type="InterPro" id="IPR036388">
    <property type="entry name" value="WH-like_DNA-bd_sf"/>
</dbReference>
<dbReference type="GO" id="GO:0003677">
    <property type="term" value="F:DNA binding"/>
    <property type="evidence" value="ECO:0007669"/>
    <property type="project" value="UniProtKB-KW"/>
</dbReference>
<dbReference type="InterPro" id="IPR036251">
    <property type="entry name" value="Arg_repress_C_sf"/>
</dbReference>
<keyword evidence="7" id="KW-0678">Repressor</keyword>
<dbReference type="InterPro" id="IPR036390">
    <property type="entry name" value="WH_DNA-bd_sf"/>
</dbReference>